<name>A0A518RF92_9SPHN</name>
<keyword evidence="4" id="KW-0255">Endonuclease</keyword>
<feature type="domain" description="Endonuclease/exonuclease/phosphatase" evidence="3">
    <location>
        <begin position="116"/>
        <end position="315"/>
    </location>
</feature>
<evidence type="ECO:0000259" key="3">
    <source>
        <dbReference type="Pfam" id="PF03372"/>
    </source>
</evidence>
<keyword evidence="4" id="KW-0540">Nuclease</keyword>
<organism evidence="4 5">
    <name type="scientific">Sphingomonas suaedae</name>
    <dbReference type="NCBI Taxonomy" id="2599297"/>
    <lineage>
        <taxon>Bacteria</taxon>
        <taxon>Pseudomonadati</taxon>
        <taxon>Pseudomonadota</taxon>
        <taxon>Alphaproteobacteria</taxon>
        <taxon>Sphingomonadales</taxon>
        <taxon>Sphingomonadaceae</taxon>
        <taxon>Sphingomonas</taxon>
    </lineage>
</organism>
<dbReference type="OrthoDB" id="9796594at2"/>
<keyword evidence="2" id="KW-1133">Transmembrane helix</keyword>
<feature type="transmembrane region" description="Helical" evidence="2">
    <location>
        <begin position="66"/>
        <end position="85"/>
    </location>
</feature>
<evidence type="ECO:0000313" key="4">
    <source>
        <dbReference type="EMBL" id="QDX26132.1"/>
    </source>
</evidence>
<keyword evidence="2" id="KW-0472">Membrane</keyword>
<reference evidence="4 5" key="1">
    <citation type="submission" date="2019-07" db="EMBL/GenBank/DDBJ databases">
        <title>Sphingomonas alkalisoli sp. nov., isolated from rhizosphere soil of Suaedae salsa.</title>
        <authorList>
            <person name="Zhang H."/>
            <person name="Xu L."/>
            <person name="Zhang J.-X."/>
            <person name="Sun J.-Q."/>
        </authorList>
    </citation>
    <scope>NUCLEOTIDE SEQUENCE [LARGE SCALE GENOMIC DNA]</scope>
    <source>
        <strain evidence="4 5">XS-10</strain>
    </source>
</reference>
<dbReference type="InterPro" id="IPR036691">
    <property type="entry name" value="Endo/exonu/phosph_ase_sf"/>
</dbReference>
<feature type="compositionally biased region" description="Basic and acidic residues" evidence="1">
    <location>
        <begin position="332"/>
        <end position="357"/>
    </location>
</feature>
<evidence type="ECO:0000256" key="1">
    <source>
        <dbReference type="SAM" id="MobiDB-lite"/>
    </source>
</evidence>
<evidence type="ECO:0000256" key="2">
    <source>
        <dbReference type="SAM" id="Phobius"/>
    </source>
</evidence>
<proteinExistence type="predicted"/>
<gene>
    <name evidence="4" type="ORF">FPZ54_08925</name>
</gene>
<keyword evidence="2" id="KW-0812">Transmembrane</keyword>
<dbReference type="Proteomes" id="UP000318055">
    <property type="component" value="Chromosome"/>
</dbReference>
<evidence type="ECO:0000313" key="5">
    <source>
        <dbReference type="Proteomes" id="UP000318055"/>
    </source>
</evidence>
<keyword evidence="5" id="KW-1185">Reference proteome</keyword>
<sequence length="357" mass="39924">MGWVNALTILTILVRILAGLLILATGLSIIESNEWWIRIWDFPRAQILAGLILACALSLWSDRSAGKWIAIGCVIAANWQLYRIYPYTPLADREIAFAGTRTTPHDRCFSVLALNVLDTNRDYARTIRLINRRRPDILLLTETDPQWAEALADALSGFPHILSKPLNNGYGMIFATRLPMRDGRFETIAEADTPSISATLTARDAFRVIGLHPRPPLPGQDTDARDAEIAIAARRAAREQLPVLAIGDFNDVAWSHTAQLFKRTGGYLDPRIGRGTYATFPAQFPILGWPLDHLYVTPEFQVRSMDVLDNVGSDHLPIHAELCLTGQKSSNARRDPVSDEDRRDVKEVLEGHRDSKE</sequence>
<feature type="transmembrane region" description="Helical" evidence="2">
    <location>
        <begin position="42"/>
        <end position="60"/>
    </location>
</feature>
<dbReference type="SUPFAM" id="SSF56219">
    <property type="entry name" value="DNase I-like"/>
    <property type="match status" value="1"/>
</dbReference>
<dbReference type="Gene3D" id="3.60.10.10">
    <property type="entry name" value="Endonuclease/exonuclease/phosphatase"/>
    <property type="match status" value="1"/>
</dbReference>
<dbReference type="EMBL" id="CP042239">
    <property type="protein sequence ID" value="QDX26132.1"/>
    <property type="molecule type" value="Genomic_DNA"/>
</dbReference>
<dbReference type="Pfam" id="PF03372">
    <property type="entry name" value="Exo_endo_phos"/>
    <property type="match status" value="1"/>
</dbReference>
<dbReference type="AlphaFoldDB" id="A0A518RF92"/>
<dbReference type="KEGG" id="ssua:FPZ54_08925"/>
<feature type="region of interest" description="Disordered" evidence="1">
    <location>
        <begin position="327"/>
        <end position="357"/>
    </location>
</feature>
<feature type="transmembrane region" description="Helical" evidence="2">
    <location>
        <begin position="6"/>
        <end position="30"/>
    </location>
</feature>
<protein>
    <submittedName>
        <fullName evidence="4">Endonuclease</fullName>
    </submittedName>
</protein>
<keyword evidence="4" id="KW-0378">Hydrolase</keyword>
<accession>A0A518RF92</accession>
<dbReference type="InterPro" id="IPR005135">
    <property type="entry name" value="Endo/exonuclease/phosphatase"/>
</dbReference>
<dbReference type="GO" id="GO:0004519">
    <property type="term" value="F:endonuclease activity"/>
    <property type="evidence" value="ECO:0007669"/>
    <property type="project" value="UniProtKB-KW"/>
</dbReference>